<dbReference type="Proteomes" id="UP000682733">
    <property type="component" value="Unassembled WGS sequence"/>
</dbReference>
<evidence type="ECO:0008006" key="4">
    <source>
        <dbReference type="Google" id="ProtNLM"/>
    </source>
</evidence>
<dbReference type="Proteomes" id="UP000677228">
    <property type="component" value="Unassembled WGS sequence"/>
</dbReference>
<dbReference type="EMBL" id="CAJNOK010011523">
    <property type="protein sequence ID" value="CAF1142187.1"/>
    <property type="molecule type" value="Genomic_DNA"/>
</dbReference>
<protein>
    <recommendedName>
        <fullName evidence="4">Retrotransposon gag domain-containing protein</fullName>
    </recommendedName>
</protein>
<gene>
    <name evidence="1" type="ORF">OVA965_LOCUS21182</name>
    <name evidence="2" type="ORF">TMI583_LOCUS21769</name>
</gene>
<evidence type="ECO:0000313" key="3">
    <source>
        <dbReference type="Proteomes" id="UP000677228"/>
    </source>
</evidence>
<organism evidence="1 3">
    <name type="scientific">Didymodactylos carnosus</name>
    <dbReference type="NCBI Taxonomy" id="1234261"/>
    <lineage>
        <taxon>Eukaryota</taxon>
        <taxon>Metazoa</taxon>
        <taxon>Spiralia</taxon>
        <taxon>Gnathifera</taxon>
        <taxon>Rotifera</taxon>
        <taxon>Eurotatoria</taxon>
        <taxon>Bdelloidea</taxon>
        <taxon>Philodinida</taxon>
        <taxon>Philodinidae</taxon>
        <taxon>Didymodactylos</taxon>
    </lineage>
</organism>
<name>A0A8S2EGA8_9BILA</name>
<dbReference type="AlphaFoldDB" id="A0A8S2EGA8"/>
<proteinExistence type="predicted"/>
<evidence type="ECO:0000313" key="1">
    <source>
        <dbReference type="EMBL" id="CAF1142187.1"/>
    </source>
</evidence>
<reference evidence="1" key="1">
    <citation type="submission" date="2021-02" db="EMBL/GenBank/DDBJ databases">
        <authorList>
            <person name="Nowell W R."/>
        </authorList>
    </citation>
    <scope>NUCLEOTIDE SEQUENCE</scope>
</reference>
<accession>A0A8S2EGA8</accession>
<evidence type="ECO:0000313" key="2">
    <source>
        <dbReference type="EMBL" id="CAF3939030.1"/>
    </source>
</evidence>
<dbReference type="EMBL" id="CAJOBA010027028">
    <property type="protein sequence ID" value="CAF3939030.1"/>
    <property type="molecule type" value="Genomic_DNA"/>
</dbReference>
<comment type="caution">
    <text evidence="1">The sequence shown here is derived from an EMBL/GenBank/DDBJ whole genome shotgun (WGS) entry which is preliminary data.</text>
</comment>
<sequence>MILKNLNKFSGYNEDRNSWLISVISVFEQFKVVQFNWITYIPLLLTGQARIWYAVSRSRISDFDTFVANFLMEFETKPRSSSGSADSNVTTTSVPLVANGSPLIVRQDPVELNLIKSLNNQVIRKLKSFSGKQDNIVTWIDDLEAQFKAHGWTEDVKLKYILTVLQELTLK</sequence>